<name>S5DT04_9VIRU</name>
<sequence length="97" mass="11258">MCTFLKNTHFYRSATSIMPRVPTLDELRRIDQLVMEIRSYQVLLANFETNEPLPDSQRRARDRTQHTLDCMIAYLAILVDNFDIIPMGADAILRSAK</sequence>
<accession>S5DT04</accession>
<organism evidence="1">
    <name type="scientific">Apophua simplicipes ichnovirus</name>
    <dbReference type="NCBI Taxonomy" id="1329648"/>
    <lineage>
        <taxon>Viruses</taxon>
        <taxon>Viruses incertae sedis</taxon>
        <taxon>Polydnaviriformidae</taxon>
        <taxon>Ichnoviriform</taxon>
    </lineage>
</organism>
<evidence type="ECO:0000313" key="1">
    <source>
        <dbReference type="EMBL" id="AGQ20165.1"/>
    </source>
</evidence>
<dbReference type="EMBL" id="KC752256">
    <property type="protein sequence ID" value="AGQ20165.1"/>
    <property type="molecule type" value="Genomic_DNA"/>
</dbReference>
<reference evidence="1" key="1">
    <citation type="journal article" date="2013" name="J. Gen. Virol.">
        <title>Ultrastructural and genomic characterization of a second banchine polydnavirus confirms the existence of shared features within this ichnovirus lineage.</title>
        <authorList>
            <person name="Djoumad A."/>
            <person name="Stoltz D."/>
            <person name="Beliveau C."/>
            <person name="Boyle B."/>
            <person name="Kuhn L."/>
            <person name="Cusson M."/>
        </authorList>
    </citation>
    <scope>NUCLEOTIDE SEQUENCE</scope>
</reference>
<proteinExistence type="predicted"/>
<protein>
    <submittedName>
        <fullName evidence="1">AsIV-cont00050-ORF1</fullName>
    </submittedName>
</protein>